<dbReference type="GO" id="GO:0016491">
    <property type="term" value="F:oxidoreductase activity"/>
    <property type="evidence" value="ECO:0007669"/>
    <property type="project" value="InterPro"/>
</dbReference>
<protein>
    <submittedName>
        <fullName evidence="5">NAD(P)H-dependent oxidoreductase</fullName>
    </submittedName>
</protein>
<accession>A0A8F5VQD6</accession>
<dbReference type="Pfam" id="PF21349">
    <property type="entry name" value="RUBY_RBDX"/>
    <property type="match status" value="1"/>
</dbReference>
<dbReference type="PANTHER" id="PTHR43278:SF1">
    <property type="entry name" value="IRON-SULFUR FLAVOPROTEIN MJ1083"/>
    <property type="match status" value="1"/>
</dbReference>
<dbReference type="EMBL" id="CP077107">
    <property type="protein sequence ID" value="QXO95283.1"/>
    <property type="molecule type" value="Genomic_DNA"/>
</dbReference>
<dbReference type="OrthoDB" id="117907at2157"/>
<dbReference type="Proteomes" id="UP000694228">
    <property type="component" value="Chromosome"/>
</dbReference>
<evidence type="ECO:0000313" key="6">
    <source>
        <dbReference type="Proteomes" id="UP000694228"/>
    </source>
</evidence>
<dbReference type="PANTHER" id="PTHR43278">
    <property type="entry name" value="NAD(P)H-DEPENDENT FMN-CONTAINING OXIDOREDUCTASE YWQN-RELATED"/>
    <property type="match status" value="1"/>
</dbReference>
<reference evidence="5 6" key="1">
    <citation type="submission" date="2021-06" db="EMBL/GenBank/DDBJ databases">
        <title>Complete genome sequence of the secondary alcohol utilizing methanogen Methanospirillum hungatei strain GP1.</title>
        <authorList>
            <person name="Day L.A."/>
            <person name="Costa K.C."/>
        </authorList>
    </citation>
    <scope>NUCLEOTIDE SEQUENCE [LARGE SCALE GENOMIC DNA]</scope>
    <source>
        <strain evidence="5 6">GP1</strain>
    </source>
</reference>
<evidence type="ECO:0000256" key="2">
    <source>
        <dbReference type="ARBA" id="ARBA00022630"/>
    </source>
</evidence>
<dbReference type="InterPro" id="IPR048574">
    <property type="entry name" value="RUBY_RBDX"/>
</dbReference>
<dbReference type="AlphaFoldDB" id="A0A8F5VQD6"/>
<evidence type="ECO:0000256" key="1">
    <source>
        <dbReference type="ARBA" id="ARBA00001917"/>
    </source>
</evidence>
<dbReference type="Pfam" id="PF03358">
    <property type="entry name" value="FMN_red"/>
    <property type="match status" value="1"/>
</dbReference>
<dbReference type="InterPro" id="IPR051796">
    <property type="entry name" value="ISF_SsuE-like"/>
</dbReference>
<keyword evidence="2" id="KW-0285">Flavoprotein</keyword>
<dbReference type="InterPro" id="IPR024934">
    <property type="entry name" value="Rubredoxin-like_dom"/>
</dbReference>
<comment type="cofactor">
    <cofactor evidence="1">
        <name>FMN</name>
        <dbReference type="ChEBI" id="CHEBI:58210"/>
    </cofactor>
</comment>
<proteinExistence type="predicted"/>
<keyword evidence="3" id="KW-0288">FMN</keyword>
<dbReference type="GO" id="GO:0005506">
    <property type="term" value="F:iron ion binding"/>
    <property type="evidence" value="ECO:0007669"/>
    <property type="project" value="InterPro"/>
</dbReference>
<dbReference type="InterPro" id="IPR005025">
    <property type="entry name" value="FMN_Rdtase-like_dom"/>
</dbReference>
<feature type="domain" description="Rubredoxin-like" evidence="4">
    <location>
        <begin position="14"/>
        <end position="48"/>
    </location>
</feature>
<evidence type="ECO:0000259" key="4">
    <source>
        <dbReference type="PROSITE" id="PS50903"/>
    </source>
</evidence>
<organism evidence="5 6">
    <name type="scientific">Methanospirillum hungatei</name>
    <dbReference type="NCBI Taxonomy" id="2203"/>
    <lineage>
        <taxon>Archaea</taxon>
        <taxon>Methanobacteriati</taxon>
        <taxon>Methanobacteriota</taxon>
        <taxon>Stenosarchaea group</taxon>
        <taxon>Methanomicrobia</taxon>
        <taxon>Methanomicrobiales</taxon>
        <taxon>Methanospirillaceae</taxon>
        <taxon>Methanospirillum</taxon>
    </lineage>
</organism>
<evidence type="ECO:0000256" key="3">
    <source>
        <dbReference type="ARBA" id="ARBA00022643"/>
    </source>
</evidence>
<gene>
    <name evidence="5" type="ORF">KSK55_02390</name>
</gene>
<dbReference type="PROSITE" id="PS50903">
    <property type="entry name" value="RUBREDOXIN_LIKE"/>
    <property type="match status" value="1"/>
</dbReference>
<evidence type="ECO:0000313" key="5">
    <source>
        <dbReference type="EMBL" id="QXO95283.1"/>
    </source>
</evidence>
<name>A0A8F5VQD6_METHU</name>
<sequence>MVLQSNDQPISGLKITWKCTVCGFLFTGDKPPKGCPHCHSPSGEFIPVHEKPVTCPVEDFDVLLINGSSHRAGNTGVMSDIAEEVLRERNISYRRFNLNEYSIDHCWCCYAVRAQSCDYPCRNKDDDMHVFHEMLTKTKAVIIASPINWNSMSARLKTFLDRTTCMQNLYHLKKPGLTHGKVVGILVCGHEDGGITTAMNIFLNFQQLGYILAPFGIGYRTHGAEYSSNEDREFFNTDELFRAHTRGVVNNVIEMMNLNVEKEIRDRITPVSE</sequence>